<gene>
    <name evidence="1" type="ORF">SAM23877_5703</name>
</gene>
<sequence>MTGSDLYRAGKCMAQASPIPRIPLSYPK</sequence>
<dbReference type="AlphaFoldDB" id="A0A0K2B0K4"/>
<accession>A0A0K2B0K4</accession>
<evidence type="ECO:0000313" key="2">
    <source>
        <dbReference type="Proteomes" id="UP000061018"/>
    </source>
</evidence>
<proteinExistence type="predicted"/>
<evidence type="ECO:0000313" key="1">
    <source>
        <dbReference type="EMBL" id="AKZ58748.1"/>
    </source>
</evidence>
<reference evidence="2" key="1">
    <citation type="journal article" date="2015" name="J. Biotechnol.">
        <title>Complete genome sequence of Streptomyces ambofaciens ATCC 23877, the spiramycin producer.</title>
        <authorList>
            <person name="Thibessard A."/>
            <person name="Haas D."/>
            <person name="Gerbaud C."/>
            <person name="Aigle B."/>
            <person name="Lautru S."/>
            <person name="Pernodet J.L."/>
            <person name="Leblond P."/>
        </authorList>
    </citation>
    <scope>NUCLEOTIDE SEQUENCE [LARGE SCALE GENOMIC DNA]</scope>
    <source>
        <strain evidence="2">ATCC 23877 / 3486 / DSM 40053 / JCM 4204 / NBRC 12836 / NRRL B-2516</strain>
    </source>
</reference>
<dbReference type="Proteomes" id="UP000061018">
    <property type="component" value="Chromosome"/>
</dbReference>
<organism evidence="1 2">
    <name type="scientific">Streptomyces ambofaciens (strain ATCC 23877 / 3486 / DSM 40053 / JCM 4204 / NBRC 12836 / NRRL B-2516)</name>
    <dbReference type="NCBI Taxonomy" id="278992"/>
    <lineage>
        <taxon>Bacteria</taxon>
        <taxon>Bacillati</taxon>
        <taxon>Actinomycetota</taxon>
        <taxon>Actinomycetes</taxon>
        <taxon>Kitasatosporales</taxon>
        <taxon>Streptomycetaceae</taxon>
        <taxon>Streptomyces</taxon>
    </lineage>
</organism>
<dbReference type="KEGG" id="samb:SAM23877_5703"/>
<name>A0A0K2B0K4_STRA7</name>
<protein>
    <submittedName>
        <fullName evidence="1">Uncharacterized protein</fullName>
    </submittedName>
</protein>
<dbReference type="EMBL" id="CP012382">
    <property type="protein sequence ID" value="AKZ58748.1"/>
    <property type="molecule type" value="Genomic_DNA"/>
</dbReference>